<dbReference type="EMBL" id="QZJW01000055">
    <property type="protein sequence ID" value="RJO60073.1"/>
    <property type="molecule type" value="Genomic_DNA"/>
</dbReference>
<dbReference type="PROSITE" id="PS50889">
    <property type="entry name" value="S4"/>
    <property type="match status" value="1"/>
</dbReference>
<dbReference type="PANTHER" id="PTHR11766">
    <property type="entry name" value="TYROSYL-TRNA SYNTHETASE"/>
    <property type="match status" value="1"/>
</dbReference>
<keyword evidence="4 11" id="KW-0067">ATP-binding</keyword>
<dbReference type="SUPFAM" id="SSF55174">
    <property type="entry name" value="Alpha-L RNA-binding motif"/>
    <property type="match status" value="1"/>
</dbReference>
<dbReference type="InterPro" id="IPR002305">
    <property type="entry name" value="aa-tRNA-synth_Ic"/>
</dbReference>
<dbReference type="Gene3D" id="3.10.290.10">
    <property type="entry name" value="RNA-binding S4 domain"/>
    <property type="match status" value="1"/>
</dbReference>
<dbReference type="Pfam" id="PF00579">
    <property type="entry name" value="tRNA-synt_1b"/>
    <property type="match status" value="1"/>
</dbReference>
<dbReference type="InterPro" id="IPR002942">
    <property type="entry name" value="S4_RNA-bd"/>
</dbReference>
<keyword evidence="2 11" id="KW-0436">Ligase</keyword>
<dbReference type="NCBIfam" id="TIGR00234">
    <property type="entry name" value="tyrS"/>
    <property type="match status" value="1"/>
</dbReference>
<keyword evidence="5 10" id="KW-0694">RNA-binding</keyword>
<gene>
    <name evidence="13" type="ORF">C4544_06955</name>
</gene>
<evidence type="ECO:0000256" key="3">
    <source>
        <dbReference type="ARBA" id="ARBA00022741"/>
    </source>
</evidence>
<feature type="domain" description="RNA-binding S4" evidence="12">
    <location>
        <begin position="334"/>
        <end position="394"/>
    </location>
</feature>
<evidence type="ECO:0000256" key="10">
    <source>
        <dbReference type="PROSITE-ProRule" id="PRU00182"/>
    </source>
</evidence>
<dbReference type="InterPro" id="IPR014729">
    <property type="entry name" value="Rossmann-like_a/b/a_fold"/>
</dbReference>
<dbReference type="InterPro" id="IPR036986">
    <property type="entry name" value="S4_RNA-bd_sf"/>
</dbReference>
<dbReference type="GO" id="GO:0005829">
    <property type="term" value="C:cytosol"/>
    <property type="evidence" value="ECO:0007669"/>
    <property type="project" value="TreeGrafter"/>
</dbReference>
<comment type="caution">
    <text evidence="13">The sequence shown here is derived from an EMBL/GenBank/DDBJ whole genome shotgun (WGS) entry which is preliminary data.</text>
</comment>
<reference evidence="13 14" key="1">
    <citation type="journal article" date="2017" name="ISME J.">
        <title>Energy and carbon metabolisms in a deep terrestrial subsurface fluid microbial community.</title>
        <authorList>
            <person name="Momper L."/>
            <person name="Jungbluth S.P."/>
            <person name="Lee M.D."/>
            <person name="Amend J.P."/>
        </authorList>
    </citation>
    <scope>NUCLEOTIDE SEQUENCE [LARGE SCALE GENOMIC DNA]</scope>
    <source>
        <strain evidence="13">SURF_29</strain>
    </source>
</reference>
<evidence type="ECO:0000313" key="13">
    <source>
        <dbReference type="EMBL" id="RJO60073.1"/>
    </source>
</evidence>
<dbReference type="GO" id="GO:0006437">
    <property type="term" value="P:tyrosyl-tRNA aminoacylation"/>
    <property type="evidence" value="ECO:0007669"/>
    <property type="project" value="UniProtKB-UniRule"/>
</dbReference>
<organism evidence="13 14">
    <name type="scientific">candidate division WS5 bacterium</name>
    <dbReference type="NCBI Taxonomy" id="2093353"/>
    <lineage>
        <taxon>Bacteria</taxon>
        <taxon>candidate division WS5</taxon>
    </lineage>
</organism>
<evidence type="ECO:0000256" key="5">
    <source>
        <dbReference type="ARBA" id="ARBA00022884"/>
    </source>
</evidence>
<dbReference type="InterPro" id="IPR002307">
    <property type="entry name" value="Tyr-tRNA-ligase"/>
</dbReference>
<accession>A0A419DAF4</accession>
<dbReference type="CDD" id="cd00805">
    <property type="entry name" value="TyrRS_core"/>
    <property type="match status" value="1"/>
</dbReference>
<dbReference type="GO" id="GO:0003723">
    <property type="term" value="F:RNA binding"/>
    <property type="evidence" value="ECO:0007669"/>
    <property type="project" value="UniProtKB-KW"/>
</dbReference>
<keyword evidence="7 11" id="KW-0030">Aminoacyl-tRNA synthetase</keyword>
<sequence length="394" mass="44669">MSKEKEIEELLTRGVTHVIERDHLEKALKSGKKLRVKHGIDPTGPKIHIGRGVVLWTLRKLQAMGHKVVLIVGDFTAQIGDASDKDAARQPLTPEQIKNNLKTYQEQLGKIIDLKKAEIHYNSEWLGKTSGQEILEGAMEFTVAQMIERENFKERFEAGKPIGLHEILYPVLQGLDSVAIKADLEIGGNDQLFNMMAGRVLQKRRGQKPQDVMTFELIEGTDGRKMSTSWGNVILIEDAPNDMYGKIMSIKDNLIIRYFTMVTDVSMDEIKKYEKELKNGANPRDIKAKLAFEITKRYHGTKEAEKAAQEFEKIFKKKEKPTDMPKAKFKKGEKLVDVLVAEKIVSSKSDARRLIQQSGVKDNDKAVTDIDYVLNSGKHVVQVGKRRFIELSEK</sequence>
<dbReference type="EC" id="6.1.1.1" evidence="1 9"/>
<dbReference type="SMART" id="SM00363">
    <property type="entry name" value="S4"/>
    <property type="match status" value="1"/>
</dbReference>
<evidence type="ECO:0000256" key="2">
    <source>
        <dbReference type="ARBA" id="ARBA00022598"/>
    </source>
</evidence>
<dbReference type="PANTHER" id="PTHR11766:SF1">
    <property type="entry name" value="TYROSINE--TRNA LIGASE"/>
    <property type="match status" value="1"/>
</dbReference>
<protein>
    <recommendedName>
        <fullName evidence="1 9">Tyrosine--tRNA ligase</fullName>
        <ecNumber evidence="1 9">6.1.1.1</ecNumber>
    </recommendedName>
</protein>
<evidence type="ECO:0000256" key="6">
    <source>
        <dbReference type="ARBA" id="ARBA00022917"/>
    </source>
</evidence>
<evidence type="ECO:0000313" key="14">
    <source>
        <dbReference type="Proteomes" id="UP000285655"/>
    </source>
</evidence>
<comment type="similarity">
    <text evidence="11">Belongs to the class-I aminoacyl-tRNA synthetase family.</text>
</comment>
<dbReference type="Gene3D" id="3.40.50.620">
    <property type="entry name" value="HUPs"/>
    <property type="match status" value="1"/>
</dbReference>
<evidence type="ECO:0000259" key="12">
    <source>
        <dbReference type="SMART" id="SM00363"/>
    </source>
</evidence>
<evidence type="ECO:0000256" key="7">
    <source>
        <dbReference type="ARBA" id="ARBA00023146"/>
    </source>
</evidence>
<dbReference type="Gene3D" id="1.10.240.10">
    <property type="entry name" value="Tyrosyl-Transfer RNA Synthetase"/>
    <property type="match status" value="1"/>
</dbReference>
<keyword evidence="3 11" id="KW-0547">Nucleotide-binding</keyword>
<evidence type="ECO:0000256" key="11">
    <source>
        <dbReference type="RuleBase" id="RU363036"/>
    </source>
</evidence>
<dbReference type="PRINTS" id="PR01040">
    <property type="entry name" value="TRNASYNTHTYR"/>
</dbReference>
<dbReference type="InterPro" id="IPR024088">
    <property type="entry name" value="Tyr-tRNA-ligase_bac-type"/>
</dbReference>
<dbReference type="CDD" id="cd00165">
    <property type="entry name" value="S4"/>
    <property type="match status" value="1"/>
</dbReference>
<comment type="catalytic activity">
    <reaction evidence="8">
        <text>tRNA(Tyr) + L-tyrosine + ATP = L-tyrosyl-tRNA(Tyr) + AMP + diphosphate + H(+)</text>
        <dbReference type="Rhea" id="RHEA:10220"/>
        <dbReference type="Rhea" id="RHEA-COMP:9706"/>
        <dbReference type="Rhea" id="RHEA-COMP:9707"/>
        <dbReference type="ChEBI" id="CHEBI:15378"/>
        <dbReference type="ChEBI" id="CHEBI:30616"/>
        <dbReference type="ChEBI" id="CHEBI:33019"/>
        <dbReference type="ChEBI" id="CHEBI:58315"/>
        <dbReference type="ChEBI" id="CHEBI:78442"/>
        <dbReference type="ChEBI" id="CHEBI:78536"/>
        <dbReference type="ChEBI" id="CHEBI:456215"/>
        <dbReference type="EC" id="6.1.1.1"/>
    </reaction>
</comment>
<evidence type="ECO:0000256" key="4">
    <source>
        <dbReference type="ARBA" id="ARBA00022840"/>
    </source>
</evidence>
<dbReference type="GO" id="GO:0005524">
    <property type="term" value="F:ATP binding"/>
    <property type="evidence" value="ECO:0007669"/>
    <property type="project" value="UniProtKB-KW"/>
</dbReference>
<dbReference type="AlphaFoldDB" id="A0A419DAF4"/>
<proteinExistence type="inferred from homology"/>
<dbReference type="GO" id="GO:0004831">
    <property type="term" value="F:tyrosine-tRNA ligase activity"/>
    <property type="evidence" value="ECO:0007669"/>
    <property type="project" value="UniProtKB-UniRule"/>
</dbReference>
<evidence type="ECO:0000256" key="8">
    <source>
        <dbReference type="ARBA" id="ARBA00048248"/>
    </source>
</evidence>
<evidence type="ECO:0000256" key="1">
    <source>
        <dbReference type="ARBA" id="ARBA00013160"/>
    </source>
</evidence>
<name>A0A419DAF4_9BACT</name>
<dbReference type="Pfam" id="PF22421">
    <property type="entry name" value="SYY_C-terminal"/>
    <property type="match status" value="1"/>
</dbReference>
<dbReference type="SUPFAM" id="SSF52374">
    <property type="entry name" value="Nucleotidylyl transferase"/>
    <property type="match status" value="1"/>
</dbReference>
<keyword evidence="6 11" id="KW-0648">Protein biosynthesis</keyword>
<dbReference type="Proteomes" id="UP000285655">
    <property type="component" value="Unassembled WGS sequence"/>
</dbReference>
<dbReference type="InterPro" id="IPR054608">
    <property type="entry name" value="SYY-like_C"/>
</dbReference>
<evidence type="ECO:0000256" key="9">
    <source>
        <dbReference type="NCBIfam" id="TIGR00234"/>
    </source>
</evidence>